<protein>
    <submittedName>
        <fullName evidence="3">Uncharacterized protein</fullName>
    </submittedName>
</protein>
<dbReference type="EMBL" id="LGRX02011696">
    <property type="protein sequence ID" value="KAK3268654.1"/>
    <property type="molecule type" value="Genomic_DNA"/>
</dbReference>
<feature type="compositionally biased region" description="Basic residues" evidence="1">
    <location>
        <begin position="419"/>
        <end position="429"/>
    </location>
</feature>
<keyword evidence="4" id="KW-1185">Reference proteome</keyword>
<feature type="compositionally biased region" description="Basic residues" evidence="1">
    <location>
        <begin position="532"/>
        <end position="545"/>
    </location>
</feature>
<evidence type="ECO:0000256" key="1">
    <source>
        <dbReference type="SAM" id="MobiDB-lite"/>
    </source>
</evidence>
<feature type="compositionally biased region" description="Basic and acidic residues" evidence="1">
    <location>
        <begin position="627"/>
        <end position="637"/>
    </location>
</feature>
<dbReference type="AlphaFoldDB" id="A0AAE0L1T0"/>
<keyword evidence="2" id="KW-0472">Membrane</keyword>
<evidence type="ECO:0000313" key="3">
    <source>
        <dbReference type="EMBL" id="KAK3268654.1"/>
    </source>
</evidence>
<gene>
    <name evidence="3" type="ORF">CYMTET_22853</name>
</gene>
<feature type="compositionally biased region" description="Low complexity" evidence="1">
    <location>
        <begin position="564"/>
        <end position="574"/>
    </location>
</feature>
<feature type="compositionally biased region" description="Basic and acidic residues" evidence="1">
    <location>
        <begin position="609"/>
        <end position="620"/>
    </location>
</feature>
<feature type="compositionally biased region" description="Basic and acidic residues" evidence="1">
    <location>
        <begin position="575"/>
        <end position="589"/>
    </location>
</feature>
<organism evidence="3 4">
    <name type="scientific">Cymbomonas tetramitiformis</name>
    <dbReference type="NCBI Taxonomy" id="36881"/>
    <lineage>
        <taxon>Eukaryota</taxon>
        <taxon>Viridiplantae</taxon>
        <taxon>Chlorophyta</taxon>
        <taxon>Pyramimonadophyceae</taxon>
        <taxon>Pyramimonadales</taxon>
        <taxon>Pyramimonadaceae</taxon>
        <taxon>Cymbomonas</taxon>
    </lineage>
</organism>
<feature type="region of interest" description="Disordered" evidence="1">
    <location>
        <begin position="401"/>
        <end position="637"/>
    </location>
</feature>
<name>A0AAE0L1T0_9CHLO</name>
<feature type="transmembrane region" description="Helical" evidence="2">
    <location>
        <begin position="263"/>
        <end position="284"/>
    </location>
</feature>
<comment type="caution">
    <text evidence="3">The sequence shown here is derived from an EMBL/GenBank/DDBJ whole genome shotgun (WGS) entry which is preliminary data.</text>
</comment>
<feature type="non-terminal residue" evidence="3">
    <location>
        <position position="1"/>
    </location>
</feature>
<reference evidence="3 4" key="1">
    <citation type="journal article" date="2015" name="Genome Biol. Evol.">
        <title>Comparative Genomics of a Bacterivorous Green Alga Reveals Evolutionary Causalities and Consequences of Phago-Mixotrophic Mode of Nutrition.</title>
        <authorList>
            <person name="Burns J.A."/>
            <person name="Paasch A."/>
            <person name="Narechania A."/>
            <person name="Kim E."/>
        </authorList>
    </citation>
    <scope>NUCLEOTIDE SEQUENCE [LARGE SCALE GENOMIC DNA]</scope>
    <source>
        <strain evidence="3 4">PLY_AMNH</strain>
    </source>
</reference>
<keyword evidence="2" id="KW-0812">Transmembrane</keyword>
<feature type="transmembrane region" description="Helical" evidence="2">
    <location>
        <begin position="27"/>
        <end position="50"/>
    </location>
</feature>
<evidence type="ECO:0000256" key="2">
    <source>
        <dbReference type="SAM" id="Phobius"/>
    </source>
</evidence>
<sequence length="637" mass="70629">TFSCTTVYGEELLTAELGTECGTTKHVIFMAYAALCFILIPLGVPALFLFQLHRAEVPKLAEYKVQSALLIQVATHCRRTKKLKLENFHVMRVADDIVLDDLKRMHDVLCFSGSDPLRDIGLFDEGGAKMPQMRSRLEQQRMVQLTSRQHLIRGLCEWALANGFRPEEATWFEAEGGSNKTKAVNLAAWRMTQRCGLLFHSCRPRVWYFEAVDCARKLAFGAVLLYFDPGTSTQIVAATFLAFAVVLAYALGEPMQTPQDQGFLVLQTQMLFVVIFIGALMNMSSEYEESLWLTIFLMAASISALLYPCYLICRGWMRRLMRTAPGRRLQTILRTTDLVHNKLVANPWKYTVDDRQDTFLLPGYALSKDPSLALDDKSAAKASPLYHNSELDEVVLNVSPLARPPAETPDGGLISTGEKKKKKKKKKTVHTPPSTAEGEASQSPSLMMAEQIPDGRSDSDLRIAMQAKPALSIELEGDDEQPQPVIRRTPSDHAMQPQGSPLGEIARAPSGGSSREIGLDSPIEQDGSNVSLRHREKIKKIKQRMKVSTPTSRDGDSPSGSFGRRTPPLTSPDTPDSRNKFGGDGDVDHAGTSLAGRSTPPPTSPDTPGSRDKFDSHELGNEDDEETIRKFEEEELF</sequence>
<feature type="transmembrane region" description="Helical" evidence="2">
    <location>
        <begin position="233"/>
        <end position="251"/>
    </location>
</feature>
<feature type="transmembrane region" description="Helical" evidence="2">
    <location>
        <begin position="290"/>
        <end position="313"/>
    </location>
</feature>
<keyword evidence="2" id="KW-1133">Transmembrane helix</keyword>
<dbReference type="Proteomes" id="UP001190700">
    <property type="component" value="Unassembled WGS sequence"/>
</dbReference>
<proteinExistence type="predicted"/>
<accession>A0AAE0L1T0</accession>
<evidence type="ECO:0000313" key="4">
    <source>
        <dbReference type="Proteomes" id="UP001190700"/>
    </source>
</evidence>